<proteinExistence type="predicted"/>
<feature type="signal peptide" evidence="2">
    <location>
        <begin position="1"/>
        <end position="18"/>
    </location>
</feature>
<accession>D8TGZ5</accession>
<evidence type="ECO:0008006" key="5">
    <source>
        <dbReference type="Google" id="ProtNLM"/>
    </source>
</evidence>
<reference evidence="3 4" key="1">
    <citation type="journal article" date="2010" name="Science">
        <title>Genomic analysis of organismal complexity in the multicellular green alga Volvox carteri.</title>
        <authorList>
            <person name="Prochnik S.E."/>
            <person name="Umen J."/>
            <person name="Nedelcu A.M."/>
            <person name="Hallmann A."/>
            <person name="Miller S.M."/>
            <person name="Nishii I."/>
            <person name="Ferris P."/>
            <person name="Kuo A."/>
            <person name="Mitros T."/>
            <person name="Fritz-Laylin L.K."/>
            <person name="Hellsten U."/>
            <person name="Chapman J."/>
            <person name="Simakov O."/>
            <person name="Rensing S.A."/>
            <person name="Terry A."/>
            <person name="Pangilinan J."/>
            <person name="Kapitonov V."/>
            <person name="Jurka J."/>
            <person name="Salamov A."/>
            <person name="Shapiro H."/>
            <person name="Schmutz J."/>
            <person name="Grimwood J."/>
            <person name="Lindquist E."/>
            <person name="Lucas S."/>
            <person name="Grigoriev I.V."/>
            <person name="Schmitt R."/>
            <person name="Kirk D."/>
            <person name="Rokhsar D.S."/>
        </authorList>
    </citation>
    <scope>NUCLEOTIDE SEQUENCE [LARGE SCALE GENOMIC DNA]</scope>
    <source>
        <strain evidence="4">f. Nagariensis / Eve</strain>
    </source>
</reference>
<feature type="chain" id="PRO_5003123580" description="Pherophorin domain-containing protein" evidence="2">
    <location>
        <begin position="19"/>
        <end position="227"/>
    </location>
</feature>
<keyword evidence="4" id="KW-1185">Reference proteome</keyword>
<dbReference type="AlphaFoldDB" id="D8TGZ5"/>
<dbReference type="RefSeq" id="XP_002945627.1">
    <property type="nucleotide sequence ID" value="XM_002945581.1"/>
</dbReference>
<sequence length="227" mass="23816">MKLTILIHPGFAFLLTQSFIVGSNKQKPQHPKHIIGLFVGLGKPKFVPARLAILLTEFSFSPPASGAQVTYAGKCALRNVAGPDRVGRTKSLANSERQSGPQYPVRQIGCSAVCEQHTVVLFGTKEIPTGCVMGKEALRSSPAMVFHASGCLTHPRWNSNPRASTETSKSASTFTTAKPTAQAAPASSLSQPASAAEATAVPAQPEAGSKWFQSSKSPAGSTQAQTS</sequence>
<feature type="compositionally biased region" description="Low complexity" evidence="1">
    <location>
        <begin position="163"/>
        <end position="207"/>
    </location>
</feature>
<dbReference type="KEGG" id="vcn:VOLCADRAFT_85787"/>
<dbReference type="InParanoid" id="D8TGZ5"/>
<feature type="compositionally biased region" description="Polar residues" evidence="1">
    <location>
        <begin position="211"/>
        <end position="227"/>
    </location>
</feature>
<organism evidence="4">
    <name type="scientific">Volvox carteri f. nagariensis</name>
    <dbReference type="NCBI Taxonomy" id="3068"/>
    <lineage>
        <taxon>Eukaryota</taxon>
        <taxon>Viridiplantae</taxon>
        <taxon>Chlorophyta</taxon>
        <taxon>core chlorophytes</taxon>
        <taxon>Chlorophyceae</taxon>
        <taxon>CS clade</taxon>
        <taxon>Chlamydomonadales</taxon>
        <taxon>Volvocaceae</taxon>
        <taxon>Volvox</taxon>
    </lineage>
</organism>
<gene>
    <name evidence="3" type="ORF">VOLCADRAFT_85787</name>
</gene>
<protein>
    <recommendedName>
        <fullName evidence="5">Pherophorin domain-containing protein</fullName>
    </recommendedName>
</protein>
<keyword evidence="2" id="KW-0732">Signal</keyword>
<dbReference type="Proteomes" id="UP000001058">
    <property type="component" value="Unassembled WGS sequence"/>
</dbReference>
<dbReference type="EMBL" id="GL378323">
    <property type="protein sequence ID" value="EFJ52622.1"/>
    <property type="molecule type" value="Genomic_DNA"/>
</dbReference>
<evidence type="ECO:0000313" key="4">
    <source>
        <dbReference type="Proteomes" id="UP000001058"/>
    </source>
</evidence>
<name>D8TGZ5_VOLCA</name>
<evidence type="ECO:0000256" key="2">
    <source>
        <dbReference type="SAM" id="SignalP"/>
    </source>
</evidence>
<dbReference type="GeneID" id="9625387"/>
<feature type="region of interest" description="Disordered" evidence="1">
    <location>
        <begin position="155"/>
        <end position="227"/>
    </location>
</feature>
<evidence type="ECO:0000256" key="1">
    <source>
        <dbReference type="SAM" id="MobiDB-lite"/>
    </source>
</evidence>
<evidence type="ECO:0000313" key="3">
    <source>
        <dbReference type="EMBL" id="EFJ52622.1"/>
    </source>
</evidence>